<dbReference type="Pfam" id="PF13302">
    <property type="entry name" value="Acetyltransf_3"/>
    <property type="match status" value="1"/>
</dbReference>
<dbReference type="PANTHER" id="PTHR43792">
    <property type="entry name" value="GNAT FAMILY, PUTATIVE (AFU_ORTHOLOGUE AFUA_3G00765)-RELATED-RELATED"/>
    <property type="match status" value="1"/>
</dbReference>
<evidence type="ECO:0000313" key="3">
    <source>
        <dbReference type="Proteomes" id="UP001057991"/>
    </source>
</evidence>
<accession>A0A9Q9HFQ2</accession>
<dbReference type="GO" id="GO:0016747">
    <property type="term" value="F:acyltransferase activity, transferring groups other than amino-acyl groups"/>
    <property type="evidence" value="ECO:0007669"/>
    <property type="project" value="InterPro"/>
</dbReference>
<organism evidence="2 3">
    <name type="scientific">Aliiroseovarius crassostreae</name>
    <dbReference type="NCBI Taxonomy" id="154981"/>
    <lineage>
        <taxon>Bacteria</taxon>
        <taxon>Pseudomonadati</taxon>
        <taxon>Pseudomonadota</taxon>
        <taxon>Alphaproteobacteria</taxon>
        <taxon>Rhodobacterales</taxon>
        <taxon>Paracoccaceae</taxon>
        <taxon>Aliiroseovarius</taxon>
    </lineage>
</organism>
<dbReference type="InterPro" id="IPR016181">
    <property type="entry name" value="Acyl_CoA_acyltransferase"/>
</dbReference>
<feature type="domain" description="N-acetyltransferase" evidence="1">
    <location>
        <begin position="15"/>
        <end position="171"/>
    </location>
</feature>
<evidence type="ECO:0000259" key="1">
    <source>
        <dbReference type="PROSITE" id="PS51186"/>
    </source>
</evidence>
<dbReference type="PANTHER" id="PTHR43792:SF1">
    <property type="entry name" value="N-ACETYLTRANSFERASE DOMAIN-CONTAINING PROTEIN"/>
    <property type="match status" value="1"/>
</dbReference>
<dbReference type="AlphaFoldDB" id="A0A9Q9HFQ2"/>
<dbReference type="Gene3D" id="3.40.630.30">
    <property type="match status" value="1"/>
</dbReference>
<protein>
    <submittedName>
        <fullName evidence="2">GNAT family N-acetyltransferase</fullName>
    </submittedName>
</protein>
<evidence type="ECO:0000313" key="2">
    <source>
        <dbReference type="EMBL" id="UWP95995.1"/>
    </source>
</evidence>
<dbReference type="EMBL" id="CP080776">
    <property type="protein sequence ID" value="UWP95995.1"/>
    <property type="molecule type" value="Genomic_DNA"/>
</dbReference>
<proteinExistence type="predicted"/>
<dbReference type="RefSeq" id="WP_259786304.1">
    <property type="nucleotide sequence ID" value="NZ_CP080776.1"/>
</dbReference>
<sequence length="182" mass="20275">MTRLSGIPTLTTDRLTLRAPVEADFEHVATFFASKERSWGFGGPLDRTGAWRWFATNIGHFALKGFGFWFLETTEGETVGMVGLWGPEGWNETELGWVMFEGAEGKGYAREAAEAVRAHAYDALGWDALCSNIFPGNARSVTLAERMGARLEAEWDSPTHGTELVYRHPSKQELAEMKETRA</sequence>
<dbReference type="Proteomes" id="UP001057991">
    <property type="component" value="Chromosome"/>
</dbReference>
<dbReference type="InterPro" id="IPR051531">
    <property type="entry name" value="N-acetyltransferase"/>
</dbReference>
<reference evidence="2" key="1">
    <citation type="submission" date="2021-08" db="EMBL/GenBank/DDBJ databases">
        <authorList>
            <person name="Nwanade C."/>
            <person name="Wang M."/>
            <person name="Masoudi A."/>
            <person name="Yu Z."/>
            <person name="Liu J."/>
        </authorList>
    </citation>
    <scope>NUCLEOTIDE SEQUENCE</scope>
    <source>
        <strain evidence="2">S056</strain>
    </source>
</reference>
<dbReference type="InterPro" id="IPR000182">
    <property type="entry name" value="GNAT_dom"/>
</dbReference>
<dbReference type="PROSITE" id="PS51186">
    <property type="entry name" value="GNAT"/>
    <property type="match status" value="1"/>
</dbReference>
<gene>
    <name evidence="2" type="ORF">K3X48_03080</name>
</gene>
<dbReference type="SUPFAM" id="SSF55729">
    <property type="entry name" value="Acyl-CoA N-acyltransferases (Nat)"/>
    <property type="match status" value="1"/>
</dbReference>
<name>A0A9Q9HFQ2_9RHOB</name>